<dbReference type="Proteomes" id="UP000655830">
    <property type="component" value="Unassembled WGS sequence"/>
</dbReference>
<organism evidence="1 2">
    <name type="scientific">Zhenhengia yiwuensis</name>
    <dbReference type="NCBI Taxonomy" id="2763666"/>
    <lineage>
        <taxon>Bacteria</taxon>
        <taxon>Bacillati</taxon>
        <taxon>Bacillota</taxon>
        <taxon>Clostridia</taxon>
        <taxon>Lachnospirales</taxon>
        <taxon>Lachnospiraceae</taxon>
        <taxon>Zhenhengia</taxon>
    </lineage>
</organism>
<gene>
    <name evidence="1" type="ORF">H8718_05480</name>
</gene>
<dbReference type="AlphaFoldDB" id="A0A926EG93"/>
<reference evidence="1" key="1">
    <citation type="submission" date="2020-08" db="EMBL/GenBank/DDBJ databases">
        <title>Genome public.</title>
        <authorList>
            <person name="Liu C."/>
            <person name="Sun Q."/>
        </authorList>
    </citation>
    <scope>NUCLEOTIDE SEQUENCE</scope>
    <source>
        <strain evidence="1">NSJ-12</strain>
    </source>
</reference>
<evidence type="ECO:0008006" key="3">
    <source>
        <dbReference type="Google" id="ProtNLM"/>
    </source>
</evidence>
<proteinExistence type="predicted"/>
<protein>
    <recommendedName>
        <fullName evidence="3">Spore coat protein</fullName>
    </recommendedName>
</protein>
<comment type="caution">
    <text evidence="1">The sequence shown here is derived from an EMBL/GenBank/DDBJ whole genome shotgun (WGS) entry which is preliminary data.</text>
</comment>
<dbReference type="InterPro" id="IPR012347">
    <property type="entry name" value="Ferritin-like"/>
</dbReference>
<dbReference type="EMBL" id="JACRSY010000007">
    <property type="protein sequence ID" value="MBC8578984.1"/>
    <property type="molecule type" value="Genomic_DNA"/>
</dbReference>
<evidence type="ECO:0000313" key="2">
    <source>
        <dbReference type="Proteomes" id="UP000655830"/>
    </source>
</evidence>
<keyword evidence="2" id="KW-1185">Reference proteome</keyword>
<dbReference type="Gene3D" id="1.20.1260.10">
    <property type="match status" value="1"/>
</dbReference>
<accession>A0A926EG93</accession>
<dbReference type="RefSeq" id="WP_177669075.1">
    <property type="nucleotide sequence ID" value="NZ_JACRSY010000007.1"/>
</dbReference>
<evidence type="ECO:0000313" key="1">
    <source>
        <dbReference type="EMBL" id="MBC8578984.1"/>
    </source>
</evidence>
<dbReference type="InterPro" id="IPR009078">
    <property type="entry name" value="Ferritin-like_SF"/>
</dbReference>
<name>A0A926EG93_9FIRM</name>
<sequence>MEHISAKELSALQDLLTEEELLIKKFQMLAEHTQDPEIKQQFTEIAAKHQGHFNSLYAQLN</sequence>
<dbReference type="SUPFAM" id="SSF47240">
    <property type="entry name" value="Ferritin-like"/>
    <property type="match status" value="1"/>
</dbReference>